<dbReference type="GO" id="GO:0003677">
    <property type="term" value="F:DNA binding"/>
    <property type="evidence" value="ECO:0007669"/>
    <property type="project" value="InterPro"/>
</dbReference>
<dbReference type="EMBL" id="AGCJ01000009">
    <property type="protein sequence ID" value="EHM43369.1"/>
    <property type="molecule type" value="Genomic_DNA"/>
</dbReference>
<keyword evidence="1" id="KW-1133">Transmembrane helix</keyword>
<name>G9YF34_9FIRM</name>
<evidence type="ECO:0000256" key="1">
    <source>
        <dbReference type="SAM" id="Phobius"/>
    </source>
</evidence>
<dbReference type="PANTHER" id="PTHR34475">
    <property type="match status" value="1"/>
</dbReference>
<gene>
    <name evidence="2" type="ORF">HMPREF0080_00244</name>
</gene>
<dbReference type="InterPro" id="IPR010982">
    <property type="entry name" value="Lambda_DNA-bd_dom_sf"/>
</dbReference>
<evidence type="ECO:0000313" key="2">
    <source>
        <dbReference type="EMBL" id="EHM43369.1"/>
    </source>
</evidence>
<dbReference type="HOGENOM" id="CLU_156525_0_0_9"/>
<dbReference type="InterPro" id="IPR050400">
    <property type="entry name" value="Bact_Cytoskel_RodZ"/>
</dbReference>
<dbReference type="OrthoDB" id="9797543at2"/>
<dbReference type="Proteomes" id="UP000005481">
    <property type="component" value="Unassembled WGS sequence"/>
</dbReference>
<dbReference type="PANTHER" id="PTHR34475:SF1">
    <property type="entry name" value="CYTOSKELETON PROTEIN RODZ"/>
    <property type="match status" value="1"/>
</dbReference>
<keyword evidence="1" id="KW-0472">Membrane</keyword>
<evidence type="ECO:0000313" key="3">
    <source>
        <dbReference type="Proteomes" id="UP000005481"/>
    </source>
</evidence>
<proteinExistence type="predicted"/>
<keyword evidence="1" id="KW-0812">Transmembrane</keyword>
<dbReference type="AlphaFoldDB" id="G9YF34"/>
<sequence>MQREREAQGRTLTEVSAAVYIKTEYLSALEADNYDSIPGAVFVKGFIRAYAGFLGLDGEELIETYLRHTAPEPPVPERRRIGAPKFAAAGRKRRRKQTRWPEITIIGGLVLFILLMARFIF</sequence>
<dbReference type="PATRIC" id="fig|861450.3.peg.231"/>
<protein>
    <submittedName>
        <fullName evidence="2">Toxin-antitoxin system, antitoxin component, Xre domain protein</fullName>
    </submittedName>
</protein>
<dbReference type="Gene3D" id="1.10.260.40">
    <property type="entry name" value="lambda repressor-like DNA-binding domains"/>
    <property type="match status" value="1"/>
</dbReference>
<reference evidence="2 3" key="1">
    <citation type="submission" date="2011-08" db="EMBL/GenBank/DDBJ databases">
        <authorList>
            <person name="Weinstock G."/>
            <person name="Sodergren E."/>
            <person name="Clifton S."/>
            <person name="Fulton L."/>
            <person name="Fulton B."/>
            <person name="Courtney L."/>
            <person name="Fronick C."/>
            <person name="Harrison M."/>
            <person name="Strong C."/>
            <person name="Farmer C."/>
            <person name="Delahaunty K."/>
            <person name="Markovic C."/>
            <person name="Hall O."/>
            <person name="Minx P."/>
            <person name="Tomlinson C."/>
            <person name="Mitreva M."/>
            <person name="Hou S."/>
            <person name="Chen J."/>
            <person name="Wollam A."/>
            <person name="Pepin K.H."/>
            <person name="Johnson M."/>
            <person name="Bhonagiri V."/>
            <person name="Zhang X."/>
            <person name="Suruliraj S."/>
            <person name="Warren W."/>
            <person name="Chinwalla A."/>
            <person name="Mardis E.R."/>
            <person name="Wilson R.K."/>
        </authorList>
    </citation>
    <scope>NUCLEOTIDE SEQUENCE [LARGE SCALE GENOMIC DNA]</scope>
    <source>
        <strain evidence="2 3">F0357</strain>
    </source>
</reference>
<feature type="transmembrane region" description="Helical" evidence="1">
    <location>
        <begin position="100"/>
        <end position="120"/>
    </location>
</feature>
<organism evidence="2 3">
    <name type="scientific">Anaeroglobus geminatus F0357</name>
    <dbReference type="NCBI Taxonomy" id="861450"/>
    <lineage>
        <taxon>Bacteria</taxon>
        <taxon>Bacillati</taxon>
        <taxon>Bacillota</taxon>
        <taxon>Negativicutes</taxon>
        <taxon>Veillonellales</taxon>
        <taxon>Veillonellaceae</taxon>
        <taxon>Anaeroglobus</taxon>
    </lineage>
</organism>
<accession>G9YF34</accession>
<dbReference type="STRING" id="861450.HMPREF0080_00244"/>
<comment type="caution">
    <text evidence="2">The sequence shown here is derived from an EMBL/GenBank/DDBJ whole genome shotgun (WGS) entry which is preliminary data.</text>
</comment>
<dbReference type="Pfam" id="PF13413">
    <property type="entry name" value="HTH_25"/>
    <property type="match status" value="1"/>
</dbReference>
<dbReference type="eggNOG" id="COG1426">
    <property type="taxonomic scope" value="Bacteria"/>
</dbReference>
<keyword evidence="3" id="KW-1185">Reference proteome</keyword>